<dbReference type="Pfam" id="PF00024">
    <property type="entry name" value="PAN_1"/>
    <property type="match status" value="1"/>
</dbReference>
<dbReference type="SUPFAM" id="SSF117281">
    <property type="entry name" value="Kelch motif"/>
    <property type="match status" value="1"/>
</dbReference>
<evidence type="ECO:0000313" key="5">
    <source>
        <dbReference type="Proteomes" id="UP000663828"/>
    </source>
</evidence>
<feature type="non-terminal residue" evidence="4">
    <location>
        <position position="185"/>
    </location>
</feature>
<dbReference type="EMBL" id="CAJNOR010008667">
    <property type="protein sequence ID" value="CAF1635985.1"/>
    <property type="molecule type" value="Genomic_DNA"/>
</dbReference>
<reference evidence="4" key="1">
    <citation type="submission" date="2021-02" db="EMBL/GenBank/DDBJ databases">
        <authorList>
            <person name="Nowell W R."/>
        </authorList>
    </citation>
    <scope>NUCLEOTIDE SEQUENCE</scope>
</reference>
<dbReference type="InterPro" id="IPR006652">
    <property type="entry name" value="Kelch_1"/>
</dbReference>
<dbReference type="InterPro" id="IPR037293">
    <property type="entry name" value="Gal_Oxidase_central_sf"/>
</dbReference>
<name>A0A816DHB4_ADIRI</name>
<sequence>MHTFNNLTFQCAQTTCLPFDNLITAKIYLCRIACLEEVRCEAATYYQLTSICSLFNGTIDPNRNMSYAVNVVTMINIPGTRFPLKPTTVSSTTSTSSTTTAPPTWTITGSMTVARRYHTLSVLSDGRVLATGGTNGADAPLKSAELYDPLTGNWTITGSMSTTRYYHRASVLPNGKVLVTGGQTA</sequence>
<dbReference type="Proteomes" id="UP000663828">
    <property type="component" value="Unassembled WGS sequence"/>
</dbReference>
<comment type="caution">
    <text evidence="4">The sequence shown here is derived from an EMBL/GenBank/DDBJ whole genome shotgun (WGS) entry which is preliminary data.</text>
</comment>
<dbReference type="InterPro" id="IPR015915">
    <property type="entry name" value="Kelch-typ_b-propeller"/>
</dbReference>
<accession>A0A816DHB4</accession>
<evidence type="ECO:0000256" key="1">
    <source>
        <dbReference type="ARBA" id="ARBA00022441"/>
    </source>
</evidence>
<evidence type="ECO:0000256" key="2">
    <source>
        <dbReference type="ARBA" id="ARBA00022737"/>
    </source>
</evidence>
<keyword evidence="1" id="KW-0880">Kelch repeat</keyword>
<feature type="domain" description="Apple" evidence="3">
    <location>
        <begin position="26"/>
        <end position="64"/>
    </location>
</feature>
<dbReference type="SMART" id="SM00612">
    <property type="entry name" value="Kelch"/>
    <property type="match status" value="1"/>
</dbReference>
<gene>
    <name evidence="4" type="ORF">XAT740_LOCUS52478</name>
</gene>
<dbReference type="InterPro" id="IPR003609">
    <property type="entry name" value="Pan_app"/>
</dbReference>
<protein>
    <recommendedName>
        <fullName evidence="3">Apple domain-containing protein</fullName>
    </recommendedName>
</protein>
<evidence type="ECO:0000313" key="4">
    <source>
        <dbReference type="EMBL" id="CAF1635985.1"/>
    </source>
</evidence>
<keyword evidence="5" id="KW-1185">Reference proteome</keyword>
<dbReference type="PANTHER" id="PTHR46344">
    <property type="entry name" value="OS02G0202900 PROTEIN"/>
    <property type="match status" value="1"/>
</dbReference>
<proteinExistence type="predicted"/>
<evidence type="ECO:0000259" key="3">
    <source>
        <dbReference type="Pfam" id="PF00024"/>
    </source>
</evidence>
<keyword evidence="2" id="KW-0677">Repeat</keyword>
<dbReference type="Pfam" id="PF01344">
    <property type="entry name" value="Kelch_1"/>
    <property type="match status" value="1"/>
</dbReference>
<dbReference type="PANTHER" id="PTHR46344:SF27">
    <property type="entry name" value="KELCH REPEAT SUPERFAMILY PROTEIN"/>
    <property type="match status" value="1"/>
</dbReference>
<dbReference type="AlphaFoldDB" id="A0A816DHB4"/>
<dbReference type="Gene3D" id="2.130.10.80">
    <property type="entry name" value="Galactose oxidase/kelch, beta-propeller"/>
    <property type="match status" value="1"/>
</dbReference>
<organism evidence="4 5">
    <name type="scientific">Adineta ricciae</name>
    <name type="common">Rotifer</name>
    <dbReference type="NCBI Taxonomy" id="249248"/>
    <lineage>
        <taxon>Eukaryota</taxon>
        <taxon>Metazoa</taxon>
        <taxon>Spiralia</taxon>
        <taxon>Gnathifera</taxon>
        <taxon>Rotifera</taxon>
        <taxon>Eurotatoria</taxon>
        <taxon>Bdelloidea</taxon>
        <taxon>Adinetida</taxon>
        <taxon>Adinetidae</taxon>
        <taxon>Adineta</taxon>
    </lineage>
</organism>